<feature type="transmembrane region" description="Helical" evidence="7">
    <location>
        <begin position="390"/>
        <end position="410"/>
    </location>
</feature>
<proteinExistence type="inferred from homology"/>
<organism evidence="8 9">
    <name type="scientific">Penaeus vannamei</name>
    <name type="common">Whiteleg shrimp</name>
    <name type="synonym">Litopenaeus vannamei</name>
    <dbReference type="NCBI Taxonomy" id="6689"/>
    <lineage>
        <taxon>Eukaryota</taxon>
        <taxon>Metazoa</taxon>
        <taxon>Ecdysozoa</taxon>
        <taxon>Arthropoda</taxon>
        <taxon>Crustacea</taxon>
        <taxon>Multicrustacea</taxon>
        <taxon>Malacostraca</taxon>
        <taxon>Eumalacostraca</taxon>
        <taxon>Eucarida</taxon>
        <taxon>Decapoda</taxon>
        <taxon>Dendrobranchiata</taxon>
        <taxon>Penaeoidea</taxon>
        <taxon>Penaeidae</taxon>
        <taxon>Penaeus</taxon>
    </lineage>
</organism>
<feature type="transmembrane region" description="Helical" evidence="7">
    <location>
        <begin position="329"/>
        <end position="349"/>
    </location>
</feature>
<name>A0A3R7MF09_PENVA</name>
<evidence type="ECO:0000313" key="8">
    <source>
        <dbReference type="EMBL" id="ROT80755.1"/>
    </source>
</evidence>
<keyword evidence="4 7" id="KW-1133">Transmembrane helix</keyword>
<dbReference type="InterPro" id="IPR050799">
    <property type="entry name" value="ZIP_Transporter"/>
</dbReference>
<comment type="caution">
    <text evidence="8">The sequence shown here is derived from an EMBL/GenBank/DDBJ whole genome shotgun (WGS) entry which is preliminary data.</text>
</comment>
<feature type="transmembrane region" description="Helical" evidence="7">
    <location>
        <begin position="30"/>
        <end position="52"/>
    </location>
</feature>
<dbReference type="EMBL" id="QCYY01001073">
    <property type="protein sequence ID" value="ROT80755.1"/>
    <property type="molecule type" value="Genomic_DNA"/>
</dbReference>
<dbReference type="InterPro" id="IPR003689">
    <property type="entry name" value="ZIP"/>
</dbReference>
<dbReference type="PANTHER" id="PTHR12191:SF37">
    <property type="entry name" value="ZINC TRANSPORTER FOI"/>
    <property type="match status" value="1"/>
</dbReference>
<evidence type="ECO:0000256" key="5">
    <source>
        <dbReference type="ARBA" id="ARBA00023136"/>
    </source>
</evidence>
<accession>A0A3R7MF09</accession>
<dbReference type="GO" id="GO:0005886">
    <property type="term" value="C:plasma membrane"/>
    <property type="evidence" value="ECO:0007669"/>
    <property type="project" value="TreeGrafter"/>
</dbReference>
<evidence type="ECO:0000256" key="1">
    <source>
        <dbReference type="ARBA" id="ARBA00004141"/>
    </source>
</evidence>
<comment type="subcellular location">
    <subcellularLocation>
        <location evidence="1">Membrane</location>
        <topology evidence="1">Multi-pass membrane protein</topology>
    </subcellularLocation>
</comment>
<evidence type="ECO:0000313" key="9">
    <source>
        <dbReference type="Proteomes" id="UP000283509"/>
    </source>
</evidence>
<dbReference type="STRING" id="6689.A0A3R7MF09"/>
<dbReference type="AlphaFoldDB" id="A0A3R7MF09"/>
<dbReference type="GO" id="GO:0140410">
    <property type="term" value="F:monoatomic cation:bicarbonate symporter activity"/>
    <property type="evidence" value="ECO:0007669"/>
    <property type="project" value="TreeGrafter"/>
</dbReference>
<keyword evidence="5 7" id="KW-0472">Membrane</keyword>
<dbReference type="GO" id="GO:0071578">
    <property type="term" value="P:zinc ion import across plasma membrane"/>
    <property type="evidence" value="ECO:0007669"/>
    <property type="project" value="TreeGrafter"/>
</dbReference>
<reference evidence="8 9" key="2">
    <citation type="submission" date="2019-01" db="EMBL/GenBank/DDBJ databases">
        <title>The decoding of complex shrimp genome reveals the adaptation for benthos swimmer, frequently molting mechanism and breeding impact on genome.</title>
        <authorList>
            <person name="Sun Y."/>
            <person name="Gao Y."/>
            <person name="Yu Y."/>
        </authorList>
    </citation>
    <scope>NUCLEOTIDE SEQUENCE [LARGE SCALE GENOMIC DNA]</scope>
    <source>
        <tissue evidence="8">Muscle</tissue>
    </source>
</reference>
<feature type="transmembrane region" description="Helical" evidence="7">
    <location>
        <begin position="64"/>
        <end position="83"/>
    </location>
</feature>
<evidence type="ECO:0000256" key="2">
    <source>
        <dbReference type="ARBA" id="ARBA00006939"/>
    </source>
</evidence>
<keyword evidence="9" id="KW-1185">Reference proteome</keyword>
<protein>
    <submittedName>
        <fullName evidence="8">Putative zinc transporter foi-like isoform X1</fullName>
    </submittedName>
</protein>
<evidence type="ECO:0000256" key="3">
    <source>
        <dbReference type="ARBA" id="ARBA00022692"/>
    </source>
</evidence>
<dbReference type="GO" id="GO:0030003">
    <property type="term" value="P:intracellular monoatomic cation homeostasis"/>
    <property type="evidence" value="ECO:0007669"/>
    <property type="project" value="TreeGrafter"/>
</dbReference>
<feature type="region of interest" description="Disordered" evidence="6">
    <location>
        <begin position="169"/>
        <end position="210"/>
    </location>
</feature>
<dbReference type="Pfam" id="PF02535">
    <property type="entry name" value="Zip"/>
    <property type="match status" value="2"/>
</dbReference>
<evidence type="ECO:0000256" key="7">
    <source>
        <dbReference type="SAM" id="Phobius"/>
    </source>
</evidence>
<evidence type="ECO:0000256" key="6">
    <source>
        <dbReference type="SAM" id="MobiDB-lite"/>
    </source>
</evidence>
<feature type="transmembrane region" description="Helical" evidence="7">
    <location>
        <begin position="355"/>
        <end position="378"/>
    </location>
</feature>
<sequence>MVVIGLVGLACIMLIPALKRSQYYDQVNHFLLALAVGTLAGDALIHLLPHAISMEAPRGSNPTLLHSFYGFTALGGIVIFLFLERCHNLFCGHGHGHGHSHGLGLDLSKSKEDIDKETVGTTTTLEDSASQITDKIGEKLSKHSKHNSFIYAESTMTLEAQNCFEGCSSNVSPSSDANGNNGPNRSRFGDDQQPTLPEKQGLVSSGDRDSEVASIDKHVAMCAEKEKLACSASEKESLVTTPADKSEIGRELSLILDTPSSGRPKVLRQNSSSFNMVLQEYHVGHHGHSHHGHSHVTGRKDSLRAMILVGDFALLFEMGMHLQQAIKMMALLWVLSLAGLLLGVMLGSIPTASPWIYSFTAGVFIYLALVDLLSELSVQRGEKFGVAGQLLLQGLGMLTGAVIMLIIAIYEHDLEDLLRGSF</sequence>
<reference evidence="8 9" key="1">
    <citation type="submission" date="2018-04" db="EMBL/GenBank/DDBJ databases">
        <authorList>
            <person name="Zhang X."/>
            <person name="Yuan J."/>
            <person name="Li F."/>
            <person name="Xiang J."/>
        </authorList>
    </citation>
    <scope>NUCLEOTIDE SEQUENCE [LARGE SCALE GENOMIC DNA]</scope>
    <source>
        <tissue evidence="8">Muscle</tissue>
    </source>
</reference>
<dbReference type="PANTHER" id="PTHR12191">
    <property type="entry name" value="SOLUTE CARRIER FAMILY 39"/>
    <property type="match status" value="1"/>
</dbReference>
<dbReference type="OrthoDB" id="200954at2759"/>
<dbReference type="Proteomes" id="UP000283509">
    <property type="component" value="Unassembled WGS sequence"/>
</dbReference>
<keyword evidence="3 7" id="KW-0812">Transmembrane</keyword>
<evidence type="ECO:0000256" key="4">
    <source>
        <dbReference type="ARBA" id="ARBA00022989"/>
    </source>
</evidence>
<feature type="compositionally biased region" description="Polar residues" evidence="6">
    <location>
        <begin position="169"/>
        <end position="184"/>
    </location>
</feature>
<gene>
    <name evidence="8" type="ORF">C7M84_000494</name>
</gene>
<comment type="similarity">
    <text evidence="2">Belongs to the ZIP transporter (TC 2.A.5) family.</text>
</comment>
<dbReference type="GO" id="GO:0005385">
    <property type="term" value="F:zinc ion transmembrane transporter activity"/>
    <property type="evidence" value="ECO:0007669"/>
    <property type="project" value="TreeGrafter"/>
</dbReference>